<evidence type="ECO:0000259" key="5">
    <source>
        <dbReference type="Pfam" id="PF03466"/>
    </source>
</evidence>
<dbReference type="Proteomes" id="UP000239866">
    <property type="component" value="Unassembled WGS sequence"/>
</dbReference>
<dbReference type="AlphaFoldDB" id="A0A2T1K6D7"/>
<comment type="similarity">
    <text evidence="1">Belongs to the LysR transcriptional regulatory family.</text>
</comment>
<name>A0A2T1K6D7_9GAMM</name>
<dbReference type="SUPFAM" id="SSF53850">
    <property type="entry name" value="Periplasmic binding protein-like II"/>
    <property type="match status" value="1"/>
</dbReference>
<keyword evidence="4" id="KW-0804">Transcription</keyword>
<accession>A0A2T1K6D7</accession>
<comment type="caution">
    <text evidence="6">The sequence shown here is derived from an EMBL/GenBank/DDBJ whole genome shotgun (WGS) entry which is preliminary data.</text>
</comment>
<evidence type="ECO:0000256" key="2">
    <source>
        <dbReference type="ARBA" id="ARBA00023015"/>
    </source>
</evidence>
<evidence type="ECO:0000313" key="7">
    <source>
        <dbReference type="Proteomes" id="UP000239866"/>
    </source>
</evidence>
<feature type="domain" description="LysR substrate-binding" evidence="5">
    <location>
        <begin position="5"/>
        <end position="205"/>
    </location>
</feature>
<evidence type="ECO:0000256" key="4">
    <source>
        <dbReference type="ARBA" id="ARBA00023163"/>
    </source>
</evidence>
<keyword evidence="2" id="KW-0805">Transcription regulation</keyword>
<organism evidence="6 7">
    <name type="scientific">Marinobacter fuscus</name>
    <dbReference type="NCBI Taxonomy" id="2109942"/>
    <lineage>
        <taxon>Bacteria</taxon>
        <taxon>Pseudomonadati</taxon>
        <taxon>Pseudomonadota</taxon>
        <taxon>Gammaproteobacteria</taxon>
        <taxon>Pseudomonadales</taxon>
        <taxon>Marinobacteraceae</taxon>
        <taxon>Marinobacter</taxon>
    </lineage>
</organism>
<evidence type="ECO:0000256" key="1">
    <source>
        <dbReference type="ARBA" id="ARBA00009437"/>
    </source>
</evidence>
<dbReference type="OrthoDB" id="9178873at2"/>
<dbReference type="Gene3D" id="3.40.190.290">
    <property type="match status" value="1"/>
</dbReference>
<gene>
    <name evidence="6" type="ORF">C7H09_13775</name>
</gene>
<protein>
    <submittedName>
        <fullName evidence="6">LysR family transcriptional regulator</fullName>
    </submittedName>
</protein>
<reference evidence="6 7" key="1">
    <citation type="submission" date="2018-03" db="EMBL/GenBank/DDBJ databases">
        <title>Marinobacter brunus sp. nov., a marine bacterium of Gamma-proteobacteria isolated from the surface seawater of the South China Sea.</title>
        <authorList>
            <person name="Cheng H."/>
            <person name="Wu Y.-H."/>
            <person name="Xamxidin M."/>
            <person name="Xu X.-W."/>
        </authorList>
    </citation>
    <scope>NUCLEOTIDE SEQUENCE [LARGE SCALE GENOMIC DNA]</scope>
    <source>
        <strain evidence="6 7">NH169-3</strain>
    </source>
</reference>
<keyword evidence="7" id="KW-1185">Reference proteome</keyword>
<dbReference type="RefSeq" id="WP_106763595.1">
    <property type="nucleotide sequence ID" value="NZ_PXNP01000097.1"/>
</dbReference>
<evidence type="ECO:0000256" key="3">
    <source>
        <dbReference type="ARBA" id="ARBA00023125"/>
    </source>
</evidence>
<dbReference type="PANTHER" id="PTHR30346:SF0">
    <property type="entry name" value="HCA OPERON TRANSCRIPTIONAL ACTIVATOR HCAR"/>
    <property type="match status" value="1"/>
</dbReference>
<dbReference type="GO" id="GO:0003700">
    <property type="term" value="F:DNA-binding transcription factor activity"/>
    <property type="evidence" value="ECO:0007669"/>
    <property type="project" value="TreeGrafter"/>
</dbReference>
<dbReference type="PANTHER" id="PTHR30346">
    <property type="entry name" value="TRANSCRIPTIONAL DUAL REGULATOR HCAR-RELATED"/>
    <property type="match status" value="1"/>
</dbReference>
<dbReference type="GO" id="GO:0032993">
    <property type="term" value="C:protein-DNA complex"/>
    <property type="evidence" value="ECO:0007669"/>
    <property type="project" value="TreeGrafter"/>
</dbReference>
<keyword evidence="3" id="KW-0238">DNA-binding</keyword>
<dbReference type="EMBL" id="PXNP01000097">
    <property type="protein sequence ID" value="PSF05721.1"/>
    <property type="molecule type" value="Genomic_DNA"/>
</dbReference>
<dbReference type="Pfam" id="PF03466">
    <property type="entry name" value="LysR_substrate"/>
    <property type="match status" value="1"/>
</dbReference>
<sequence length="212" mass="23371">MHHATSRSFKLAIAPGVPSSRLSTLLALQRAEEPDIAITFFEVAGDDLAVGLQEGRYDAGMSLQDTSAPSLSSQPLWCENMAVAVPPRFPLPNQAMLTVAELLSYPVFRWQAEACPLLDQRLSSLAPPVDQQSIQHVTSFKLLALWVAAGYGLGISAQPRIERAHEWRITMRLPSDGPYEIVTHLQRPHRPTNAVTERFARRALQVARAGAR</sequence>
<proteinExistence type="inferred from homology"/>
<dbReference type="InterPro" id="IPR005119">
    <property type="entry name" value="LysR_subst-bd"/>
</dbReference>
<dbReference type="GO" id="GO:0003677">
    <property type="term" value="F:DNA binding"/>
    <property type="evidence" value="ECO:0007669"/>
    <property type="project" value="UniProtKB-KW"/>
</dbReference>
<evidence type="ECO:0000313" key="6">
    <source>
        <dbReference type="EMBL" id="PSF05721.1"/>
    </source>
</evidence>